<reference evidence="3" key="1">
    <citation type="submission" date="2022-01" db="EMBL/GenBank/DDBJ databases">
        <title>Colwellia maritima, isolated from seawater.</title>
        <authorList>
            <person name="Kristyanto S."/>
            <person name="Jung J."/>
            <person name="Jeon C.O."/>
        </authorList>
    </citation>
    <scope>NUCLEOTIDE SEQUENCE</scope>
    <source>
        <strain evidence="3">MSW7</strain>
    </source>
</reference>
<name>A0ABS9X6U3_9GAMM</name>
<keyword evidence="1" id="KW-0472">Membrane</keyword>
<dbReference type="EMBL" id="JAKKSL010000007">
    <property type="protein sequence ID" value="MCI2285949.1"/>
    <property type="molecule type" value="Genomic_DNA"/>
</dbReference>
<proteinExistence type="predicted"/>
<keyword evidence="1" id="KW-1133">Transmembrane helix</keyword>
<dbReference type="RefSeq" id="WP_242288998.1">
    <property type="nucleotide sequence ID" value="NZ_JAKKSL010000007.1"/>
</dbReference>
<evidence type="ECO:0000256" key="1">
    <source>
        <dbReference type="SAM" id="Phobius"/>
    </source>
</evidence>
<feature type="signal peptide" evidence="2">
    <location>
        <begin position="1"/>
        <end position="26"/>
    </location>
</feature>
<keyword evidence="4" id="KW-1185">Reference proteome</keyword>
<accession>A0ABS9X6U3</accession>
<organism evidence="3 4">
    <name type="scientific">Colwellia maritima</name>
    <dbReference type="NCBI Taxonomy" id="2912588"/>
    <lineage>
        <taxon>Bacteria</taxon>
        <taxon>Pseudomonadati</taxon>
        <taxon>Pseudomonadota</taxon>
        <taxon>Gammaproteobacteria</taxon>
        <taxon>Alteromonadales</taxon>
        <taxon>Colwelliaceae</taxon>
        <taxon>Colwellia</taxon>
    </lineage>
</organism>
<sequence>MKLHTKILAFLVGILVLVNLSSIAMAEEASIDVNPMCKDANVLSNVFTQVSFGIVLLIRLI</sequence>
<evidence type="ECO:0000313" key="4">
    <source>
        <dbReference type="Proteomes" id="UP001139646"/>
    </source>
</evidence>
<keyword evidence="1" id="KW-0812">Transmembrane</keyword>
<comment type="caution">
    <text evidence="3">The sequence shown here is derived from an EMBL/GenBank/DDBJ whole genome shotgun (WGS) entry which is preliminary data.</text>
</comment>
<evidence type="ECO:0000313" key="3">
    <source>
        <dbReference type="EMBL" id="MCI2285949.1"/>
    </source>
</evidence>
<gene>
    <name evidence="3" type="ORF">L3081_24290</name>
</gene>
<feature type="chain" id="PRO_5047174676" evidence="2">
    <location>
        <begin position="27"/>
        <end position="61"/>
    </location>
</feature>
<evidence type="ECO:0000256" key="2">
    <source>
        <dbReference type="SAM" id="SignalP"/>
    </source>
</evidence>
<protein>
    <submittedName>
        <fullName evidence="3">Uncharacterized protein</fullName>
    </submittedName>
</protein>
<keyword evidence="2" id="KW-0732">Signal</keyword>
<dbReference type="Proteomes" id="UP001139646">
    <property type="component" value="Unassembled WGS sequence"/>
</dbReference>
<feature type="transmembrane region" description="Helical" evidence="1">
    <location>
        <begin position="42"/>
        <end position="60"/>
    </location>
</feature>